<evidence type="ECO:0000256" key="1">
    <source>
        <dbReference type="ARBA" id="ARBA00004123"/>
    </source>
</evidence>
<comment type="similarity">
    <text evidence="5">Belongs to the TAF10 family.</text>
</comment>
<accession>A0ABN7AEK6</accession>
<keyword evidence="7" id="KW-1185">Reference proteome</keyword>
<dbReference type="InterPro" id="IPR003923">
    <property type="entry name" value="TAF10"/>
</dbReference>
<evidence type="ECO:0000256" key="2">
    <source>
        <dbReference type="ARBA" id="ARBA00023015"/>
    </source>
</evidence>
<dbReference type="Proteomes" id="UP001307889">
    <property type="component" value="Chromosome 2"/>
</dbReference>
<dbReference type="PANTHER" id="PTHR21242:SF0">
    <property type="entry name" value="TRANSCRIPTION INITIATION FACTOR TFIID SUBUNIT 10"/>
    <property type="match status" value="1"/>
</dbReference>
<evidence type="ECO:0000256" key="5">
    <source>
        <dbReference type="ARBA" id="ARBA00025730"/>
    </source>
</evidence>
<dbReference type="PRINTS" id="PR01443">
    <property type="entry name" value="TFIID30KDSUB"/>
</dbReference>
<keyword evidence="4" id="KW-0539">Nucleus</keyword>
<protein>
    <submittedName>
        <fullName evidence="6">Transcription initiation factor TFIID subunit</fullName>
    </submittedName>
</protein>
<dbReference type="EMBL" id="AP028910">
    <property type="protein sequence ID" value="BES90703.1"/>
    <property type="molecule type" value="Genomic_DNA"/>
</dbReference>
<keyword evidence="3" id="KW-0804">Transcription</keyword>
<dbReference type="PANTHER" id="PTHR21242">
    <property type="entry name" value="TRANSCRIPTION INITIATION FACTOR TFIID SUBUNIT 10"/>
    <property type="match status" value="1"/>
</dbReference>
<sequence>MAGSLTSFRDKGLLLSCKQSTMDCAGAARDGSVLVPDQVIARFLHESGLNTSYPTVSRIIAKTTQKFINDVASSALAHAAFRTNQNPEEPDSKFTLTLDDLYKAVEEYDDSLLVPPKAQYFH</sequence>
<organism evidence="6 7">
    <name type="scientific">Nesidiocoris tenuis</name>
    <dbReference type="NCBI Taxonomy" id="355587"/>
    <lineage>
        <taxon>Eukaryota</taxon>
        <taxon>Metazoa</taxon>
        <taxon>Ecdysozoa</taxon>
        <taxon>Arthropoda</taxon>
        <taxon>Hexapoda</taxon>
        <taxon>Insecta</taxon>
        <taxon>Pterygota</taxon>
        <taxon>Neoptera</taxon>
        <taxon>Paraneoptera</taxon>
        <taxon>Hemiptera</taxon>
        <taxon>Heteroptera</taxon>
        <taxon>Panheteroptera</taxon>
        <taxon>Cimicomorpha</taxon>
        <taxon>Miridae</taxon>
        <taxon>Dicyphina</taxon>
        <taxon>Nesidiocoris</taxon>
    </lineage>
</organism>
<evidence type="ECO:0000313" key="7">
    <source>
        <dbReference type="Proteomes" id="UP001307889"/>
    </source>
</evidence>
<evidence type="ECO:0000256" key="4">
    <source>
        <dbReference type="ARBA" id="ARBA00023242"/>
    </source>
</evidence>
<evidence type="ECO:0000313" key="6">
    <source>
        <dbReference type="EMBL" id="BES90703.1"/>
    </source>
</evidence>
<reference evidence="6 7" key="1">
    <citation type="submission" date="2023-09" db="EMBL/GenBank/DDBJ databases">
        <title>Nesidiocoris tenuis whole genome shotgun sequence.</title>
        <authorList>
            <person name="Shibata T."/>
            <person name="Shimoda M."/>
            <person name="Kobayashi T."/>
            <person name="Uehara T."/>
        </authorList>
    </citation>
    <scope>NUCLEOTIDE SEQUENCE [LARGE SCALE GENOMIC DNA]</scope>
    <source>
        <strain evidence="6 7">Japan</strain>
    </source>
</reference>
<comment type="subcellular location">
    <subcellularLocation>
        <location evidence="1">Nucleus</location>
    </subcellularLocation>
</comment>
<evidence type="ECO:0000256" key="3">
    <source>
        <dbReference type="ARBA" id="ARBA00023163"/>
    </source>
</evidence>
<proteinExistence type="inferred from homology"/>
<dbReference type="Pfam" id="PF03540">
    <property type="entry name" value="TAF10"/>
    <property type="match status" value="1"/>
</dbReference>
<keyword evidence="2" id="KW-0805">Transcription regulation</keyword>
<name>A0ABN7AEK6_9HEMI</name>
<gene>
    <name evidence="6" type="ORF">NTJ_03511</name>
</gene>